<protein>
    <recommendedName>
        <fullName evidence="3">DUF192 domain-containing protein</fullName>
    </recommendedName>
</protein>
<accession>D5XCW2</accession>
<dbReference type="AlphaFoldDB" id="D5XCW2"/>
<dbReference type="KEGG" id="tjr:TherJR_2806"/>
<name>D5XCW2_THEPJ</name>
<dbReference type="HOGENOM" id="CLU_097039_4_0_9"/>
<dbReference type="InterPro" id="IPR003795">
    <property type="entry name" value="DUF192"/>
</dbReference>
<dbReference type="STRING" id="635013.TherJR_2806"/>
<dbReference type="Gene3D" id="2.60.120.1140">
    <property type="entry name" value="Protein of unknown function DUF192"/>
    <property type="match status" value="1"/>
</dbReference>
<reference evidence="1 2" key="1">
    <citation type="submission" date="2010-05" db="EMBL/GenBank/DDBJ databases">
        <title>Complete sequence of Thermincola sp. JR.</title>
        <authorList>
            <consortium name="US DOE Joint Genome Institute"/>
            <person name="Lucas S."/>
            <person name="Copeland A."/>
            <person name="Lapidus A."/>
            <person name="Cheng J.-F."/>
            <person name="Bruce D."/>
            <person name="Goodwin L."/>
            <person name="Pitluck S."/>
            <person name="Chertkov O."/>
            <person name="Detter J.C."/>
            <person name="Han C."/>
            <person name="Tapia R."/>
            <person name="Land M."/>
            <person name="Hauser L."/>
            <person name="Kyrpides N."/>
            <person name="Mikhailova N."/>
            <person name="Hazen T.C."/>
            <person name="Woyke T."/>
        </authorList>
    </citation>
    <scope>NUCLEOTIDE SEQUENCE [LARGE SCALE GENOMIC DNA]</scope>
    <source>
        <strain evidence="1 2">JR</strain>
    </source>
</reference>
<sequence length="115" mass="12822">MYIVNTSAGMVLANKVKVADKWLTRLVGLLNRKNFFAGEALLIKPCKGVHTCFMRFPIDVLFLDMNNAIIGIYKNLPPFRCTKVFSRAFQVVELPAGTVEKTGTKLGDKITIESN</sequence>
<dbReference type="RefSeq" id="WP_013121628.1">
    <property type="nucleotide sequence ID" value="NC_014152.1"/>
</dbReference>
<dbReference type="EMBL" id="CP002028">
    <property type="protein sequence ID" value="ADG83638.1"/>
    <property type="molecule type" value="Genomic_DNA"/>
</dbReference>
<dbReference type="eggNOG" id="COG1430">
    <property type="taxonomic scope" value="Bacteria"/>
</dbReference>
<dbReference type="Pfam" id="PF02643">
    <property type="entry name" value="DUF192"/>
    <property type="match status" value="1"/>
</dbReference>
<evidence type="ECO:0008006" key="3">
    <source>
        <dbReference type="Google" id="ProtNLM"/>
    </source>
</evidence>
<gene>
    <name evidence="1" type="ordered locus">TherJR_2806</name>
</gene>
<dbReference type="Proteomes" id="UP000002377">
    <property type="component" value="Chromosome"/>
</dbReference>
<keyword evidence="2" id="KW-1185">Reference proteome</keyword>
<dbReference type="InterPro" id="IPR038695">
    <property type="entry name" value="Saro_0823-like_sf"/>
</dbReference>
<dbReference type="PANTHER" id="PTHR37953:SF1">
    <property type="entry name" value="UPF0127 PROTEIN MJ1496"/>
    <property type="match status" value="1"/>
</dbReference>
<dbReference type="PANTHER" id="PTHR37953">
    <property type="entry name" value="UPF0127 PROTEIN MJ1496"/>
    <property type="match status" value="1"/>
</dbReference>
<evidence type="ECO:0000313" key="2">
    <source>
        <dbReference type="Proteomes" id="UP000002377"/>
    </source>
</evidence>
<organism evidence="1 2">
    <name type="scientific">Thermincola potens (strain JR)</name>
    <dbReference type="NCBI Taxonomy" id="635013"/>
    <lineage>
        <taxon>Bacteria</taxon>
        <taxon>Bacillati</taxon>
        <taxon>Bacillota</taxon>
        <taxon>Clostridia</taxon>
        <taxon>Eubacteriales</taxon>
        <taxon>Thermincolaceae</taxon>
        <taxon>Thermincola</taxon>
    </lineage>
</organism>
<proteinExistence type="predicted"/>
<evidence type="ECO:0000313" key="1">
    <source>
        <dbReference type="EMBL" id="ADG83638.1"/>
    </source>
</evidence>